<evidence type="ECO:0000259" key="9">
    <source>
        <dbReference type="PROSITE" id="PS50885"/>
    </source>
</evidence>
<keyword evidence="11" id="KW-1185">Reference proteome</keyword>
<feature type="domain" description="Guanylate cyclase" evidence="8">
    <location>
        <begin position="446"/>
        <end position="578"/>
    </location>
</feature>
<dbReference type="InterPro" id="IPR001054">
    <property type="entry name" value="A/G_cyclase"/>
</dbReference>
<dbReference type="GO" id="GO:0035556">
    <property type="term" value="P:intracellular signal transduction"/>
    <property type="evidence" value="ECO:0007669"/>
    <property type="project" value="InterPro"/>
</dbReference>
<evidence type="ECO:0000256" key="4">
    <source>
        <dbReference type="ARBA" id="ARBA00022692"/>
    </source>
</evidence>
<dbReference type="SUPFAM" id="SSF55073">
    <property type="entry name" value="Nucleotide cyclase"/>
    <property type="match status" value="1"/>
</dbReference>
<dbReference type="InterPro" id="IPR003660">
    <property type="entry name" value="HAMP_dom"/>
</dbReference>
<dbReference type="CDD" id="cd12913">
    <property type="entry name" value="PDC1_MCP_like"/>
    <property type="match status" value="1"/>
</dbReference>
<dbReference type="InterPro" id="IPR033479">
    <property type="entry name" value="dCache_1"/>
</dbReference>
<evidence type="ECO:0000256" key="6">
    <source>
        <dbReference type="ARBA" id="ARBA00023136"/>
    </source>
</evidence>
<dbReference type="GO" id="GO:0006171">
    <property type="term" value="P:cAMP biosynthetic process"/>
    <property type="evidence" value="ECO:0007669"/>
    <property type="project" value="TreeGrafter"/>
</dbReference>
<keyword evidence="3" id="KW-1003">Cell membrane</keyword>
<feature type="transmembrane region" description="Helical" evidence="7">
    <location>
        <begin position="12"/>
        <end position="43"/>
    </location>
</feature>
<dbReference type="Pfam" id="PF00211">
    <property type="entry name" value="Guanylate_cyc"/>
    <property type="match status" value="1"/>
</dbReference>
<reference evidence="10 11" key="1">
    <citation type="submission" date="2019-08" db="EMBL/GenBank/DDBJ databases">
        <authorList>
            <person name="Guy L."/>
        </authorList>
    </citation>
    <scope>NUCLEOTIDE SEQUENCE [LARGE SCALE GENOMIC DNA]</scope>
    <source>
        <strain evidence="10 11">SGT-108</strain>
    </source>
</reference>
<evidence type="ECO:0000313" key="10">
    <source>
        <dbReference type="EMBL" id="VVC77232.1"/>
    </source>
</evidence>
<comment type="similarity">
    <text evidence="2">Belongs to the adenylyl cyclase class-3 family.</text>
</comment>
<evidence type="ECO:0000256" key="7">
    <source>
        <dbReference type="SAM" id="Phobius"/>
    </source>
</evidence>
<keyword evidence="6 7" id="KW-0472">Membrane</keyword>
<evidence type="ECO:0000313" key="11">
    <source>
        <dbReference type="Proteomes" id="UP000324194"/>
    </source>
</evidence>
<dbReference type="EMBL" id="LR699120">
    <property type="protein sequence ID" value="VVC77232.1"/>
    <property type="molecule type" value="Genomic_DNA"/>
</dbReference>
<dbReference type="GO" id="GO:0005886">
    <property type="term" value="C:plasma membrane"/>
    <property type="evidence" value="ECO:0007669"/>
    <property type="project" value="UniProtKB-SubCell"/>
</dbReference>
<dbReference type="Gene3D" id="3.30.450.20">
    <property type="entry name" value="PAS domain"/>
    <property type="match status" value="2"/>
</dbReference>
<dbReference type="Gene3D" id="6.10.340.10">
    <property type="match status" value="1"/>
</dbReference>
<dbReference type="Pfam" id="PF02743">
    <property type="entry name" value="dCache_1"/>
    <property type="match status" value="1"/>
</dbReference>
<dbReference type="KEGG" id="asip:AQUSIP_25590"/>
<dbReference type="InterPro" id="IPR029787">
    <property type="entry name" value="Nucleotide_cyclase"/>
</dbReference>
<organism evidence="10 11">
    <name type="scientific">Aquicella siphonis</name>
    <dbReference type="NCBI Taxonomy" id="254247"/>
    <lineage>
        <taxon>Bacteria</taxon>
        <taxon>Pseudomonadati</taxon>
        <taxon>Pseudomonadota</taxon>
        <taxon>Gammaproteobacteria</taxon>
        <taxon>Legionellales</taxon>
        <taxon>Coxiellaceae</taxon>
        <taxon>Aquicella</taxon>
    </lineage>
</organism>
<dbReference type="OrthoDB" id="9806704at2"/>
<protein>
    <submittedName>
        <fullName evidence="10">Adenylate cyclase 1</fullName>
    </submittedName>
</protein>
<comment type="subcellular location">
    <subcellularLocation>
        <location evidence="1">Cell membrane</location>
        <topology evidence="1">Multi-pass membrane protein</topology>
    </subcellularLocation>
</comment>
<evidence type="ECO:0000256" key="2">
    <source>
        <dbReference type="ARBA" id="ARBA00005381"/>
    </source>
</evidence>
<accession>A0A5E4PLV3</accession>
<dbReference type="AlphaFoldDB" id="A0A5E4PLV3"/>
<dbReference type="SMART" id="SM00044">
    <property type="entry name" value="CYCc"/>
    <property type="match status" value="1"/>
</dbReference>
<dbReference type="RefSeq" id="WP_148340635.1">
    <property type="nucleotide sequence ID" value="NZ_LR699120.1"/>
</dbReference>
<dbReference type="PROSITE" id="PS50885">
    <property type="entry name" value="HAMP"/>
    <property type="match status" value="1"/>
</dbReference>
<dbReference type="InterPro" id="IPR029151">
    <property type="entry name" value="Sensor-like_sf"/>
</dbReference>
<dbReference type="CDD" id="cd07302">
    <property type="entry name" value="CHD"/>
    <property type="match status" value="1"/>
</dbReference>
<sequence length="686" mass="78124">MIDKLLSKSRHWLFSLRFCILAIFISLFLLTAILIIAVTSIAFSDELAFTSLSLMRHVSDVVLHELVSGIRPVEVAAKFSSDLIRSGVVEKNETDLVPYTYYLTSMADLVQGAYWGDEKGNFIYSQKTSDGSISSEIYTRKGQTAKHVTIQRDMHGKIINTAVSPNVSFDPRTRPWYVEAKKIKKTTWTDIYQFYEEMPVSPLGITVASPVLDRNGNVTGVFGVDMRLDFLTKFINEVKVTPHGFAFIITTKENLVAYPQLGPFTTYGVHNEDLINVHKQATPLIDKSIDKYKKTGLYEFGIRDHGETYIVTYHEVPDLANHGWLIGVITPTNDFVSFLKRVHLITLLVSFCMLILGIIIVSRLVARVVKPINMLVRETDKIKRFELEGEITVQSRIKEVLYLRNSISSMKQGLKHFQRYVPKMLVRQLIEVGQDVSVGGERKELVVFFSDIENFTTISEAMNPNQLMEQVCEYFEVMTQVILAEKGTIDKYIGDSIMAFWGAPIEEDHPCERAAKAALECQTKIANLNAKWKKQGKPQMHTRMGIHLGEAVVGNVGSSERINYTALGDTINIASRLENINKVYHTHIVVSDAVYEIIKDKFVLRLVDHVVVKGRKKPIYIYELLGDDMGKIPFDILSYRLEFEKGFQAYERQSWEVALSHFQKCMQIYPEDTIASLFIQRCRKHA</sequence>
<dbReference type="PANTHER" id="PTHR43081:SF1">
    <property type="entry name" value="ADENYLATE CYCLASE, TERMINAL-DIFFERENTIATION SPECIFIC"/>
    <property type="match status" value="1"/>
</dbReference>
<dbReference type="FunFam" id="3.30.70.1230:FF:000016">
    <property type="entry name" value="Adenylate/guanylate cyclase domain-containing protein"/>
    <property type="match status" value="1"/>
</dbReference>
<dbReference type="SUPFAM" id="SSF103190">
    <property type="entry name" value="Sensory domain-like"/>
    <property type="match status" value="1"/>
</dbReference>
<dbReference type="InterPro" id="IPR050697">
    <property type="entry name" value="Adenylyl/Guanylyl_Cyclase_3/4"/>
</dbReference>
<dbReference type="PROSITE" id="PS50125">
    <property type="entry name" value="GUANYLATE_CYCLASE_2"/>
    <property type="match status" value="1"/>
</dbReference>
<keyword evidence="5 7" id="KW-1133">Transmembrane helix</keyword>
<keyword evidence="4 7" id="KW-0812">Transmembrane</keyword>
<evidence type="ECO:0000256" key="5">
    <source>
        <dbReference type="ARBA" id="ARBA00022989"/>
    </source>
</evidence>
<dbReference type="Gene3D" id="3.30.70.1230">
    <property type="entry name" value="Nucleotide cyclase"/>
    <property type="match status" value="1"/>
</dbReference>
<feature type="transmembrane region" description="Helical" evidence="7">
    <location>
        <begin position="342"/>
        <end position="366"/>
    </location>
</feature>
<gene>
    <name evidence="10" type="primary">cyaA_4</name>
    <name evidence="10" type="ORF">AQUSIP_25590</name>
</gene>
<evidence type="ECO:0000259" key="8">
    <source>
        <dbReference type="PROSITE" id="PS50125"/>
    </source>
</evidence>
<dbReference type="Proteomes" id="UP000324194">
    <property type="component" value="Chromosome 2"/>
</dbReference>
<evidence type="ECO:0000256" key="3">
    <source>
        <dbReference type="ARBA" id="ARBA00022475"/>
    </source>
</evidence>
<dbReference type="GO" id="GO:0004016">
    <property type="term" value="F:adenylate cyclase activity"/>
    <property type="evidence" value="ECO:0007669"/>
    <property type="project" value="UniProtKB-ARBA"/>
</dbReference>
<proteinExistence type="inferred from homology"/>
<feature type="domain" description="HAMP" evidence="9">
    <location>
        <begin position="366"/>
        <end position="419"/>
    </location>
</feature>
<dbReference type="PANTHER" id="PTHR43081">
    <property type="entry name" value="ADENYLATE CYCLASE, TERMINAL-DIFFERENTIATION SPECIFIC-RELATED"/>
    <property type="match status" value="1"/>
</dbReference>
<evidence type="ECO:0000256" key="1">
    <source>
        <dbReference type="ARBA" id="ARBA00004651"/>
    </source>
</evidence>
<name>A0A5E4PLV3_9COXI</name>